<comment type="caution">
    <text evidence="2">The sequence shown here is derived from an EMBL/GenBank/DDBJ whole genome shotgun (WGS) entry which is preliminary data.</text>
</comment>
<evidence type="ECO:0000256" key="1">
    <source>
        <dbReference type="SAM" id="Phobius"/>
    </source>
</evidence>
<keyword evidence="1" id="KW-0812">Transmembrane</keyword>
<dbReference type="Proteomes" id="UP000017813">
    <property type="component" value="Unassembled WGS sequence"/>
</dbReference>
<organism evidence="2 3">
    <name type="scientific">Simonsiella muelleri ATCC 29453</name>
    <dbReference type="NCBI Taxonomy" id="641147"/>
    <lineage>
        <taxon>Bacteria</taxon>
        <taxon>Pseudomonadati</taxon>
        <taxon>Pseudomonadota</taxon>
        <taxon>Betaproteobacteria</taxon>
        <taxon>Neisseriales</taxon>
        <taxon>Neisseriaceae</taxon>
        <taxon>Simonsiella</taxon>
    </lineage>
</organism>
<sequence length="220" mass="25812">MQLQLTEIMNYVQSILPLIRANIVILTAIILVLLIWILKSQIVRQNRRFLLDLKKEWKQQNQQVTQSSVIAPTSSGSLKSSLLEQKILVYQTLVNLKNEMITEQQSLSENGLTAKRYYHYFKEFRDIVIHSRFYLASETEFTFSQMMQDSAPQLLKIKHLENEFAEQATLPSTDRYALEKLIEQETVVLETFHQNSRVQMIHFLDMIDDDAAKLRTELNF</sequence>
<keyword evidence="1" id="KW-0472">Membrane</keyword>
<dbReference type="HOGENOM" id="CLU_1255252_0_0_4"/>
<proteinExistence type="predicted"/>
<reference evidence="2 3" key="1">
    <citation type="submission" date="2010-03" db="EMBL/GenBank/DDBJ databases">
        <authorList>
            <consortium name="The Broad Institute Genome Sequencing Platform"/>
            <person name="Ward D."/>
            <person name="Earl A."/>
            <person name="Feldgarden M."/>
            <person name="Gevers D."/>
            <person name="Young S."/>
            <person name="Zeng Q."/>
            <person name="Koehrsen M."/>
            <person name="Alvarado L."/>
            <person name="Berlin A.M."/>
            <person name="Borenstein D."/>
            <person name="Chapman S.B."/>
            <person name="Chen Z."/>
            <person name="Engels R."/>
            <person name="Freedman E."/>
            <person name="Gellesch M."/>
            <person name="Goldberg J."/>
            <person name="Griggs A."/>
            <person name="Gujja S."/>
            <person name="Heilman E.R."/>
            <person name="Heiman D.I."/>
            <person name="Hepburn T.A."/>
            <person name="Howarth C."/>
            <person name="Jen D."/>
            <person name="Larson L."/>
            <person name="Mehta T."/>
            <person name="Park D."/>
            <person name="Pearson M."/>
            <person name="Richards J."/>
            <person name="Roberts A."/>
            <person name="Saif S."/>
            <person name="Shea T.D."/>
            <person name="Shenoy N."/>
            <person name="Sisk P."/>
            <person name="Stolte C."/>
            <person name="Sykes S.N."/>
            <person name="Walk T."/>
            <person name="White J."/>
            <person name="Yandava C."/>
            <person name="Izard J."/>
            <person name="Baranova O.V."/>
            <person name="Blanton J.M."/>
            <person name="Tanner A.C."/>
            <person name="Dewhirst F."/>
            <person name="Haas B."/>
            <person name="Nusbaum C."/>
            <person name="Birren B."/>
        </authorList>
    </citation>
    <scope>NUCLEOTIDE SEQUENCE [LARGE SCALE GENOMIC DNA]</scope>
    <source>
        <strain evidence="2 3">ATCC 29453</strain>
    </source>
</reference>
<protein>
    <submittedName>
        <fullName evidence="2">Uncharacterized protein</fullName>
    </submittedName>
</protein>
<dbReference type="RefSeq" id="WP_002641030.1">
    <property type="nucleotide sequence ID" value="NZ_CP019448.1"/>
</dbReference>
<accession>V9H9F4</accession>
<name>V9H9F4_9NEIS</name>
<keyword evidence="3" id="KW-1185">Reference proteome</keyword>
<reference evidence="2 3" key="2">
    <citation type="submission" date="2011-10" db="EMBL/GenBank/DDBJ databases">
        <title>The Genome Sequence of Simonsiella muelleri ATCC 29453.</title>
        <authorList>
            <consortium name="The Broad Institute Genome Sequencing Platform"/>
            <consortium name="The Broad Institute Genome Sequencing Center for Infectious Disease"/>
            <person name="Earl A."/>
            <person name="Ward D."/>
            <person name="Feldgarden M."/>
            <person name="Gevers D."/>
            <person name="Izard J."/>
            <person name="Baranova O.V."/>
            <person name="Blanton J.M."/>
            <person name="Tanner A.C."/>
            <person name="Dewhirst F."/>
            <person name="Young S.K."/>
            <person name="Zeng Q."/>
            <person name="Gargeya S."/>
            <person name="Fitzgerald M."/>
            <person name="Haas B."/>
            <person name="Abouelleil A."/>
            <person name="Alvarado L."/>
            <person name="Arachchi H.M."/>
            <person name="Berlin A."/>
            <person name="Brown A."/>
            <person name="Chapman S.B."/>
            <person name="Chen Z."/>
            <person name="Dunbar C."/>
            <person name="Freedman E."/>
            <person name="Gearin G."/>
            <person name="Goldberg J."/>
            <person name="Griggs A."/>
            <person name="Gujja S."/>
            <person name="Heiman D."/>
            <person name="Howarth C."/>
            <person name="Larson L."/>
            <person name="Lui A."/>
            <person name="MacDonald P.J.P."/>
            <person name="Montmayeur A."/>
            <person name="Murphy C."/>
            <person name="Neiman D."/>
            <person name="Pearson M."/>
            <person name="Priest M."/>
            <person name="Roberts A."/>
            <person name="Saif S."/>
            <person name="Shea T."/>
            <person name="Shenoy N."/>
            <person name="Sisk P."/>
            <person name="Stolte C."/>
            <person name="Sykes S."/>
            <person name="Wortman J."/>
            <person name="Nusbaum C."/>
            <person name="Birren B."/>
        </authorList>
    </citation>
    <scope>NUCLEOTIDE SEQUENCE [LARGE SCALE GENOMIC DNA]</scope>
    <source>
        <strain evidence="2 3">ATCC 29453</strain>
    </source>
</reference>
<feature type="transmembrane region" description="Helical" evidence="1">
    <location>
        <begin position="15"/>
        <end position="38"/>
    </location>
</feature>
<evidence type="ECO:0000313" key="2">
    <source>
        <dbReference type="EMBL" id="EFG31710.2"/>
    </source>
</evidence>
<dbReference type="AlphaFoldDB" id="V9H9F4"/>
<dbReference type="STRING" id="641147.HMPREF9021_00105"/>
<dbReference type="EMBL" id="ADCY02000002">
    <property type="protein sequence ID" value="EFG31710.2"/>
    <property type="molecule type" value="Genomic_DNA"/>
</dbReference>
<evidence type="ECO:0000313" key="3">
    <source>
        <dbReference type="Proteomes" id="UP000017813"/>
    </source>
</evidence>
<dbReference type="eggNOG" id="ENOG5033VC9">
    <property type="taxonomic scope" value="Bacteria"/>
</dbReference>
<keyword evidence="1" id="KW-1133">Transmembrane helix</keyword>
<gene>
    <name evidence="2" type="ORF">HMPREF9021_00105</name>
</gene>
<dbReference type="OrthoDB" id="9951082at2"/>